<dbReference type="EMBL" id="JAFDVH010000013">
    <property type="protein sequence ID" value="KAG7466381.1"/>
    <property type="molecule type" value="Genomic_DNA"/>
</dbReference>
<keyword evidence="5" id="KW-1185">Reference proteome</keyword>
<evidence type="ECO:0000313" key="5">
    <source>
        <dbReference type="Proteomes" id="UP001046870"/>
    </source>
</evidence>
<dbReference type="Proteomes" id="UP001046870">
    <property type="component" value="Chromosome 13"/>
</dbReference>
<feature type="transmembrane region" description="Helical" evidence="1">
    <location>
        <begin position="127"/>
        <end position="147"/>
    </location>
</feature>
<dbReference type="PANTHER" id="PTHR11422:SF5">
    <property type="entry name" value="DIVERSE IMMUNOGLOBULIN DOMAIN-CONTAINING PROTEIN 1.1 ISOFORM X1-RELATED"/>
    <property type="match status" value="1"/>
</dbReference>
<dbReference type="InterPro" id="IPR036179">
    <property type="entry name" value="Ig-like_dom_sf"/>
</dbReference>
<dbReference type="GO" id="GO:0070374">
    <property type="term" value="P:positive regulation of ERK1 and ERK2 cascade"/>
    <property type="evidence" value="ECO:0007669"/>
    <property type="project" value="TreeGrafter"/>
</dbReference>
<evidence type="ECO:0000256" key="2">
    <source>
        <dbReference type="SAM" id="SignalP"/>
    </source>
</evidence>
<dbReference type="PANTHER" id="PTHR11422">
    <property type="entry name" value="T-CELL SURFACE GLYCOPROTEIN CD4"/>
    <property type="match status" value="1"/>
</dbReference>
<feature type="domain" description="Ig-like" evidence="3">
    <location>
        <begin position="13"/>
        <end position="118"/>
    </location>
</feature>
<dbReference type="InterPro" id="IPR013783">
    <property type="entry name" value="Ig-like_fold"/>
</dbReference>
<dbReference type="Gene3D" id="2.60.40.10">
    <property type="entry name" value="Immunoglobulins"/>
    <property type="match status" value="1"/>
</dbReference>
<dbReference type="GO" id="GO:0045121">
    <property type="term" value="C:membrane raft"/>
    <property type="evidence" value="ECO:0007669"/>
    <property type="project" value="TreeGrafter"/>
</dbReference>
<dbReference type="OrthoDB" id="8959725at2759"/>
<accession>A0A9D3PVG9</accession>
<dbReference type="SUPFAM" id="SSF48726">
    <property type="entry name" value="Immunoglobulin"/>
    <property type="match status" value="1"/>
</dbReference>
<evidence type="ECO:0000259" key="3">
    <source>
        <dbReference type="PROSITE" id="PS50835"/>
    </source>
</evidence>
<dbReference type="GO" id="GO:0009897">
    <property type="term" value="C:external side of plasma membrane"/>
    <property type="evidence" value="ECO:0007669"/>
    <property type="project" value="TreeGrafter"/>
</dbReference>
<dbReference type="GO" id="GO:1990782">
    <property type="term" value="F:protein tyrosine kinase binding"/>
    <property type="evidence" value="ECO:0007669"/>
    <property type="project" value="TreeGrafter"/>
</dbReference>
<keyword evidence="2" id="KW-0732">Signal</keyword>
<gene>
    <name evidence="4" type="ORF">MATL_G00164190</name>
</gene>
<feature type="chain" id="PRO_5039301496" description="Ig-like domain-containing protein" evidence="2">
    <location>
        <begin position="30"/>
        <end position="186"/>
    </location>
</feature>
<comment type="caution">
    <text evidence="4">The sequence shown here is derived from an EMBL/GenBank/DDBJ whole genome shotgun (WGS) entry which is preliminary data.</text>
</comment>
<dbReference type="GO" id="GO:0042110">
    <property type="term" value="P:T cell activation"/>
    <property type="evidence" value="ECO:0007669"/>
    <property type="project" value="TreeGrafter"/>
</dbReference>
<dbReference type="InterPro" id="IPR007110">
    <property type="entry name" value="Ig-like_dom"/>
</dbReference>
<sequence>MIMHRWTRFLLWPLVTIVLFLKVFPSSSTLELKTGREITLHCELQSQIVCDGISPGTLSWVTETGTPLEGDRYKLNQSRCASTLTVTLQHSDQNRKWTCQLTREGEVKASYSYTTILSAVRGVEMPVRLSVFFLILTTPLVIGAVVYSKRRFRPEADCVSSEPSVHYINIGMSHGSPPPEATSSLP</sequence>
<dbReference type="PROSITE" id="PS50835">
    <property type="entry name" value="IG_LIKE"/>
    <property type="match status" value="1"/>
</dbReference>
<dbReference type="GO" id="GO:0035723">
    <property type="term" value="P:interleukin-15-mediated signaling pathway"/>
    <property type="evidence" value="ECO:0007669"/>
    <property type="project" value="TreeGrafter"/>
</dbReference>
<name>A0A9D3PVG9_MEGAT</name>
<proteinExistence type="predicted"/>
<reference evidence="4" key="1">
    <citation type="submission" date="2021-01" db="EMBL/GenBank/DDBJ databases">
        <authorList>
            <person name="Zahm M."/>
            <person name="Roques C."/>
            <person name="Cabau C."/>
            <person name="Klopp C."/>
            <person name="Donnadieu C."/>
            <person name="Jouanno E."/>
            <person name="Lampietro C."/>
            <person name="Louis A."/>
            <person name="Herpin A."/>
            <person name="Echchiki A."/>
            <person name="Berthelot C."/>
            <person name="Parey E."/>
            <person name="Roest-Crollius H."/>
            <person name="Braasch I."/>
            <person name="Postlethwait J."/>
            <person name="Bobe J."/>
            <person name="Montfort J."/>
            <person name="Bouchez O."/>
            <person name="Begum T."/>
            <person name="Mejri S."/>
            <person name="Adams A."/>
            <person name="Chen W.-J."/>
            <person name="Guiguen Y."/>
        </authorList>
    </citation>
    <scope>NUCLEOTIDE SEQUENCE</scope>
    <source>
        <strain evidence="4">YG-15Mar2019-1</strain>
        <tissue evidence="4">Brain</tissue>
    </source>
</reference>
<keyword evidence="1" id="KW-0472">Membrane</keyword>
<feature type="signal peptide" evidence="2">
    <location>
        <begin position="1"/>
        <end position="29"/>
    </location>
</feature>
<keyword evidence="1" id="KW-0812">Transmembrane</keyword>
<keyword evidence="1" id="KW-1133">Transmembrane helix</keyword>
<dbReference type="GO" id="GO:0042289">
    <property type="term" value="F:MHC class II protein binding"/>
    <property type="evidence" value="ECO:0007669"/>
    <property type="project" value="TreeGrafter"/>
</dbReference>
<organism evidence="4 5">
    <name type="scientific">Megalops atlanticus</name>
    <name type="common">Tarpon</name>
    <name type="synonym">Clupea gigantea</name>
    <dbReference type="NCBI Taxonomy" id="7932"/>
    <lineage>
        <taxon>Eukaryota</taxon>
        <taxon>Metazoa</taxon>
        <taxon>Chordata</taxon>
        <taxon>Craniata</taxon>
        <taxon>Vertebrata</taxon>
        <taxon>Euteleostomi</taxon>
        <taxon>Actinopterygii</taxon>
        <taxon>Neopterygii</taxon>
        <taxon>Teleostei</taxon>
        <taxon>Elopiformes</taxon>
        <taxon>Megalopidae</taxon>
        <taxon>Megalops</taxon>
    </lineage>
</organism>
<evidence type="ECO:0000313" key="4">
    <source>
        <dbReference type="EMBL" id="KAG7466381.1"/>
    </source>
</evidence>
<evidence type="ECO:0000256" key="1">
    <source>
        <dbReference type="SAM" id="Phobius"/>
    </source>
</evidence>
<protein>
    <recommendedName>
        <fullName evidence="3">Ig-like domain-containing protein</fullName>
    </recommendedName>
</protein>
<dbReference type="AlphaFoldDB" id="A0A9D3PVG9"/>